<dbReference type="RefSeq" id="WP_209294802.1">
    <property type="nucleotide sequence ID" value="NZ_JAGIKT010000014.1"/>
</dbReference>
<accession>A0ABS3ZSE0</accession>
<evidence type="ECO:0008006" key="3">
    <source>
        <dbReference type="Google" id="ProtNLM"/>
    </source>
</evidence>
<comment type="caution">
    <text evidence="1">The sequence shown here is derived from an EMBL/GenBank/DDBJ whole genome shotgun (WGS) entry which is preliminary data.</text>
</comment>
<name>A0ABS3ZSE0_9BRAD</name>
<reference evidence="1 2" key="1">
    <citation type="submission" date="2021-03" db="EMBL/GenBank/DDBJ databases">
        <title>Genome Sequence of Bradyrhizobium vignae strain ISRA400.</title>
        <authorList>
            <person name="Tisa L.S."/>
            <person name="Svistoonoff S."/>
            <person name="Hocher V."/>
            <person name="Fall S."/>
            <person name="Zaiya A."/>
            <person name="Naing D."/>
            <person name="Niang N."/>
            <person name="Diouf A."/>
            <person name="Dasylva M.C."/>
            <person name="Toure O."/>
            <person name="Gueye M."/>
            <person name="Gully D."/>
            <person name="Tisseyre P."/>
            <person name="Simpson S."/>
            <person name="Morris K."/>
            <person name="Thomas W.K."/>
        </authorList>
    </citation>
    <scope>NUCLEOTIDE SEQUENCE [LARGE SCALE GENOMIC DNA]</scope>
    <source>
        <strain evidence="1 2">ISRA400</strain>
    </source>
</reference>
<sequence>MGEAKQKQKSHADILAQGPGCIYCAGANLATTIEHMPPIQAFEGRQRPRGLEFPACQQCNNRTGRADLVASMLARVVPHADSIAHREDLTKILAAVSNNVPGLLHEMNLGRGAEKLARERLGIPDDMHPLRADGPILNHHILTFAAKLGFALHYEVTGTLIPLTGGAQVMWFSNVQALNGQIPHELVSLLPFPSTLQQGRKSAGEQFRYSFAQGERDHLLYFASFSQSFAVAGITAMDRSVWLQAHVDKFPIFKPGDF</sequence>
<evidence type="ECO:0000313" key="2">
    <source>
        <dbReference type="Proteomes" id="UP000669317"/>
    </source>
</evidence>
<evidence type="ECO:0000313" key="1">
    <source>
        <dbReference type="EMBL" id="MBP0111064.1"/>
    </source>
</evidence>
<protein>
    <recommendedName>
        <fullName evidence="3">HNH endonuclease</fullName>
    </recommendedName>
</protein>
<organism evidence="1 2">
    <name type="scientific">Bradyrhizobium vignae</name>
    <dbReference type="NCBI Taxonomy" id="1549949"/>
    <lineage>
        <taxon>Bacteria</taxon>
        <taxon>Pseudomonadati</taxon>
        <taxon>Pseudomonadota</taxon>
        <taxon>Alphaproteobacteria</taxon>
        <taxon>Hyphomicrobiales</taxon>
        <taxon>Nitrobacteraceae</taxon>
        <taxon>Bradyrhizobium</taxon>
    </lineage>
</organism>
<keyword evidence="2" id="KW-1185">Reference proteome</keyword>
<dbReference type="Proteomes" id="UP000669317">
    <property type="component" value="Unassembled WGS sequence"/>
</dbReference>
<dbReference type="EMBL" id="JAGIKT010000014">
    <property type="protein sequence ID" value="MBP0111064.1"/>
    <property type="molecule type" value="Genomic_DNA"/>
</dbReference>
<proteinExistence type="predicted"/>
<gene>
    <name evidence="1" type="ORF">JWS04_08160</name>
</gene>